<protein>
    <recommendedName>
        <fullName evidence="7">TF-B3 domain-containing protein</fullName>
    </recommendedName>
</protein>
<dbReference type="PANTHER" id="PTHR31920">
    <property type="entry name" value="B3 DOMAIN-CONTAINING"/>
    <property type="match status" value="1"/>
</dbReference>
<gene>
    <name evidence="6" type="ORF">PAHAL_7G105600</name>
</gene>
<dbReference type="PANTHER" id="PTHR31920:SF135">
    <property type="entry name" value="B3 DOMAIN-CONTAINING PROTEIN OS03G0621600-RELATED"/>
    <property type="match status" value="1"/>
</dbReference>
<evidence type="ECO:0000256" key="5">
    <source>
        <dbReference type="ARBA" id="ARBA00023242"/>
    </source>
</evidence>
<proteinExistence type="predicted"/>
<dbReference type="EMBL" id="CM008052">
    <property type="protein sequence ID" value="PVH35097.1"/>
    <property type="molecule type" value="Genomic_DNA"/>
</dbReference>
<dbReference type="InterPro" id="IPR050655">
    <property type="entry name" value="Plant_B3_domain"/>
</dbReference>
<name>A0A2T8IBQ7_9POAL</name>
<dbReference type="InterPro" id="IPR015300">
    <property type="entry name" value="DNA-bd_pseudobarrel_sf"/>
</dbReference>
<evidence type="ECO:0000256" key="1">
    <source>
        <dbReference type="ARBA" id="ARBA00004123"/>
    </source>
</evidence>
<dbReference type="SUPFAM" id="SSF101936">
    <property type="entry name" value="DNA-binding pseudobarrel domain"/>
    <property type="match status" value="1"/>
</dbReference>
<reference evidence="6" key="1">
    <citation type="submission" date="2018-04" db="EMBL/GenBank/DDBJ databases">
        <title>WGS assembly of Panicum hallii.</title>
        <authorList>
            <person name="Lovell J."/>
            <person name="Jenkins J."/>
            <person name="Lowry D."/>
            <person name="Mamidi S."/>
            <person name="Sreedasyam A."/>
            <person name="Weng X."/>
            <person name="Barry K."/>
            <person name="Bonette J."/>
            <person name="Campitelli B."/>
            <person name="Daum C."/>
            <person name="Gordon S."/>
            <person name="Gould B."/>
            <person name="Lipzen A."/>
            <person name="Macqueen A."/>
            <person name="Palacio-Mejia J."/>
            <person name="Plott C."/>
            <person name="Shakirov E."/>
            <person name="Shu S."/>
            <person name="Yoshinaga Y."/>
            <person name="Zane M."/>
            <person name="Rokhsar D."/>
            <person name="Grimwood J."/>
            <person name="Schmutz J."/>
            <person name="Juenger T."/>
        </authorList>
    </citation>
    <scope>NUCLEOTIDE SEQUENCE [LARGE SCALE GENOMIC DNA]</scope>
    <source>
        <strain evidence="6">FIL2</strain>
    </source>
</reference>
<evidence type="ECO:0000256" key="4">
    <source>
        <dbReference type="ARBA" id="ARBA00023163"/>
    </source>
</evidence>
<dbReference type="Gene3D" id="2.40.330.10">
    <property type="entry name" value="DNA-binding pseudobarrel domain"/>
    <property type="match status" value="1"/>
</dbReference>
<keyword evidence="3" id="KW-0238">DNA-binding</keyword>
<dbReference type="AlphaFoldDB" id="A0A2T8IBQ7"/>
<keyword evidence="5" id="KW-0539">Nucleus</keyword>
<evidence type="ECO:0000256" key="3">
    <source>
        <dbReference type="ARBA" id="ARBA00023125"/>
    </source>
</evidence>
<organism evidence="6">
    <name type="scientific">Panicum hallii</name>
    <dbReference type="NCBI Taxonomy" id="206008"/>
    <lineage>
        <taxon>Eukaryota</taxon>
        <taxon>Viridiplantae</taxon>
        <taxon>Streptophyta</taxon>
        <taxon>Embryophyta</taxon>
        <taxon>Tracheophyta</taxon>
        <taxon>Spermatophyta</taxon>
        <taxon>Magnoliopsida</taxon>
        <taxon>Liliopsida</taxon>
        <taxon>Poales</taxon>
        <taxon>Poaceae</taxon>
        <taxon>PACMAD clade</taxon>
        <taxon>Panicoideae</taxon>
        <taxon>Panicodae</taxon>
        <taxon>Paniceae</taxon>
        <taxon>Panicinae</taxon>
        <taxon>Panicum</taxon>
        <taxon>Panicum sect. Panicum</taxon>
    </lineage>
</organism>
<keyword evidence="4" id="KW-0804">Transcription</keyword>
<accession>A0A2T8IBQ7</accession>
<dbReference type="Proteomes" id="UP000243499">
    <property type="component" value="Chromosome 7"/>
</dbReference>
<evidence type="ECO:0000313" key="6">
    <source>
        <dbReference type="EMBL" id="PVH35097.1"/>
    </source>
</evidence>
<dbReference type="GO" id="GO:0005634">
    <property type="term" value="C:nucleus"/>
    <property type="evidence" value="ECO:0007669"/>
    <property type="project" value="UniProtKB-SubCell"/>
</dbReference>
<sequence length="234" mass="25121">MASSANHGGGAAKQLRVLLPFSCEDRLRIPDELAEDIGAGKALVVGPCGVKSRAVWPVGLGRDGGGAFLGRGSPPRTASAPAGISPSATAAAACSPSRRSTTAAASGTSALNNLQPQLIPAKFVQYYITKRELNNHMAVVFSPLGKVNSIKLEMDQSDVFFAGGWPQFLAFHGITESNALLLRYESNMVFTVKVFEPYGCQRKPKHKDNIMQQSEQEISKIMNFNIFAMYLNVC</sequence>
<keyword evidence="2" id="KW-0805">Transcription regulation</keyword>
<dbReference type="Gramene" id="PVH35097">
    <property type="protein sequence ID" value="PVH35097"/>
    <property type="gene ID" value="PAHAL_7G105600"/>
</dbReference>
<comment type="subcellular location">
    <subcellularLocation>
        <location evidence="1">Nucleus</location>
    </subcellularLocation>
</comment>
<evidence type="ECO:0008006" key="7">
    <source>
        <dbReference type="Google" id="ProtNLM"/>
    </source>
</evidence>
<evidence type="ECO:0000256" key="2">
    <source>
        <dbReference type="ARBA" id="ARBA00023015"/>
    </source>
</evidence>
<dbReference type="GO" id="GO:0003677">
    <property type="term" value="F:DNA binding"/>
    <property type="evidence" value="ECO:0007669"/>
    <property type="project" value="UniProtKB-KW"/>
</dbReference>